<proteinExistence type="predicted"/>
<protein>
    <recommendedName>
        <fullName evidence="4">Methyltransferase domain-containing protein</fullName>
    </recommendedName>
</protein>
<sequence length="652" mass="74684">MSNIDYDSDDESIYSRSMAFNDFDDDDDMHSVVSSQTSYAGAQSMRSASPTPSVMSITDSIRDMIYKHEYGRGLNNYSDVYRLPADDQELDRQVNQHVMLTEIMGGKYVPPMAEVMREEPFGEQKACLDLGCGSGDWSEVDDINLGLEHFYGDFDVVHARLVASGIRDYHHMLQQITHVVRPGGLIDISEFDWRVYDQNRRPHFVDPNDFTAPWLARWMDLVLKAVKQSGGDADAALHLHEWISNNPAFEDVVYREFYFPIIDPRDTSKDTPAQKRLYKRVYDDLLAFFASSKPLILGSGIPQEMFDDLEKNCMQELAEYKIPQYSRYRMVYARKRRLHIALAILLSLDKAMDIDEEYAYDSDNETVDSRSMSIDPFSDSRSVTSSQTSHGDPHSLRSISPAPSVLPLSETVREMILKEEYGRNLNTYSNVYRLPADEEELDRLEKQHSMLAEIMGGKYVPPMQEVMAEEALADQKTCLDLGCGGGSWIIDVARDFPHCSAVAVDLVPMQTHMAGLSQVRDYHHMIQQIAHVVRPGGLIDMSEFDFRTYDENRRVIKVDPVRLGPPWFSCWMYLIRNAIIKNGGDVDAATHLHEWISSNLAFEDVVYREFYTPMIDIPRDRSKDTELQRTISQKLHKDLLVSLTVHSSEDYF</sequence>
<keyword evidence="3" id="KW-1185">Reference proteome</keyword>
<comment type="caution">
    <text evidence="2">The sequence shown here is derived from an EMBL/GenBank/DDBJ whole genome shotgun (WGS) entry which is preliminary data.</text>
</comment>
<gene>
    <name evidence="2" type="ORF">CVT24_008655</name>
</gene>
<dbReference type="AlphaFoldDB" id="A0A409VBB9"/>
<dbReference type="OrthoDB" id="2013972at2759"/>
<evidence type="ECO:0000313" key="3">
    <source>
        <dbReference type="Proteomes" id="UP000284842"/>
    </source>
</evidence>
<accession>A0A409VBB9</accession>
<evidence type="ECO:0000313" key="2">
    <source>
        <dbReference type="EMBL" id="PPQ64252.1"/>
    </source>
</evidence>
<dbReference type="GO" id="GO:0008168">
    <property type="term" value="F:methyltransferase activity"/>
    <property type="evidence" value="ECO:0007669"/>
    <property type="project" value="TreeGrafter"/>
</dbReference>
<reference evidence="2 3" key="1">
    <citation type="journal article" date="2018" name="Evol. Lett.">
        <title>Horizontal gene cluster transfer increased hallucinogenic mushroom diversity.</title>
        <authorList>
            <person name="Reynolds H.T."/>
            <person name="Vijayakumar V."/>
            <person name="Gluck-Thaler E."/>
            <person name="Korotkin H.B."/>
            <person name="Matheny P.B."/>
            <person name="Slot J.C."/>
        </authorList>
    </citation>
    <scope>NUCLEOTIDE SEQUENCE [LARGE SCALE GENOMIC DNA]</scope>
    <source>
        <strain evidence="2 3">2629</strain>
    </source>
</reference>
<dbReference type="InParanoid" id="A0A409VBB9"/>
<evidence type="ECO:0008006" key="4">
    <source>
        <dbReference type="Google" id="ProtNLM"/>
    </source>
</evidence>
<feature type="region of interest" description="Disordered" evidence="1">
    <location>
        <begin position="365"/>
        <end position="402"/>
    </location>
</feature>
<dbReference type="PANTHER" id="PTHR43591:SF24">
    <property type="entry name" value="2-METHOXY-6-POLYPRENYL-1,4-BENZOQUINOL METHYLASE, MITOCHONDRIAL"/>
    <property type="match status" value="1"/>
</dbReference>
<dbReference type="EMBL" id="NHTK01006089">
    <property type="protein sequence ID" value="PPQ64252.1"/>
    <property type="molecule type" value="Genomic_DNA"/>
</dbReference>
<organism evidence="2 3">
    <name type="scientific">Panaeolus cyanescens</name>
    <dbReference type="NCBI Taxonomy" id="181874"/>
    <lineage>
        <taxon>Eukaryota</taxon>
        <taxon>Fungi</taxon>
        <taxon>Dikarya</taxon>
        <taxon>Basidiomycota</taxon>
        <taxon>Agaricomycotina</taxon>
        <taxon>Agaricomycetes</taxon>
        <taxon>Agaricomycetidae</taxon>
        <taxon>Agaricales</taxon>
        <taxon>Agaricineae</taxon>
        <taxon>Galeropsidaceae</taxon>
        <taxon>Panaeolus</taxon>
    </lineage>
</organism>
<feature type="compositionally biased region" description="Low complexity" evidence="1">
    <location>
        <begin position="379"/>
        <end position="389"/>
    </location>
</feature>
<dbReference type="InterPro" id="IPR029063">
    <property type="entry name" value="SAM-dependent_MTases_sf"/>
</dbReference>
<evidence type="ECO:0000256" key="1">
    <source>
        <dbReference type="SAM" id="MobiDB-lite"/>
    </source>
</evidence>
<dbReference type="PANTHER" id="PTHR43591">
    <property type="entry name" value="METHYLTRANSFERASE"/>
    <property type="match status" value="1"/>
</dbReference>
<feature type="region of interest" description="Disordered" evidence="1">
    <location>
        <begin position="31"/>
        <end position="53"/>
    </location>
</feature>
<dbReference type="Gene3D" id="3.40.50.150">
    <property type="entry name" value="Vaccinia Virus protein VP39"/>
    <property type="match status" value="1"/>
</dbReference>
<name>A0A409VBB9_9AGAR</name>
<dbReference type="SUPFAM" id="SSF53335">
    <property type="entry name" value="S-adenosyl-L-methionine-dependent methyltransferases"/>
    <property type="match status" value="2"/>
</dbReference>
<feature type="compositionally biased region" description="Polar residues" evidence="1">
    <location>
        <begin position="32"/>
        <end position="53"/>
    </location>
</feature>
<dbReference type="Proteomes" id="UP000284842">
    <property type="component" value="Unassembled WGS sequence"/>
</dbReference>